<dbReference type="Pfam" id="PF00646">
    <property type="entry name" value="F-box"/>
    <property type="match status" value="1"/>
</dbReference>
<evidence type="ECO:0000313" key="3">
    <source>
        <dbReference type="Proteomes" id="UP000076532"/>
    </source>
</evidence>
<sequence length="302" mass="34669">MHLPNELWLKIFQDLPLPELLASHCVNQLWRTLIPRIDESTRLTLFSLAMKDVTMDERPDVTQHISLTARLAFVADTEATHNVCIPDPLRMILTEWPSQRPPPGSRWPDAVIAHATGKCVCRCSIVNGELCQCGTWVRDNPVDMMTSLQEKLWSREPFDYRVKDSDGRWELFDNPPRLHTDAQNEQTLRFIQMHPHHMWSSNVGGYWAKLPVRCLNLFMYRSRTRACGVGKGSFCLVLEGPARGEIHAWAGGWYQGFEAKSYLELHYEGWAEEDEENEENDEGMDEDIFGEEWPGAVTAVDA</sequence>
<dbReference type="EMBL" id="KV417483">
    <property type="protein sequence ID" value="KZP33214.1"/>
    <property type="molecule type" value="Genomic_DNA"/>
</dbReference>
<dbReference type="InterPro" id="IPR001810">
    <property type="entry name" value="F-box_dom"/>
</dbReference>
<accession>A0A166VZ87</accession>
<evidence type="ECO:0000259" key="1">
    <source>
        <dbReference type="PROSITE" id="PS50181"/>
    </source>
</evidence>
<dbReference type="InterPro" id="IPR036047">
    <property type="entry name" value="F-box-like_dom_sf"/>
</dbReference>
<dbReference type="OrthoDB" id="3250060at2759"/>
<feature type="domain" description="F-box" evidence="1">
    <location>
        <begin position="1"/>
        <end position="44"/>
    </location>
</feature>
<organism evidence="2 3">
    <name type="scientific">Athelia psychrophila</name>
    <dbReference type="NCBI Taxonomy" id="1759441"/>
    <lineage>
        <taxon>Eukaryota</taxon>
        <taxon>Fungi</taxon>
        <taxon>Dikarya</taxon>
        <taxon>Basidiomycota</taxon>
        <taxon>Agaricomycotina</taxon>
        <taxon>Agaricomycetes</taxon>
        <taxon>Agaricomycetidae</taxon>
        <taxon>Atheliales</taxon>
        <taxon>Atheliaceae</taxon>
        <taxon>Athelia</taxon>
    </lineage>
</organism>
<protein>
    <recommendedName>
        <fullName evidence="1">F-box domain-containing protein</fullName>
    </recommendedName>
</protein>
<dbReference type="SUPFAM" id="SSF81383">
    <property type="entry name" value="F-box domain"/>
    <property type="match status" value="1"/>
</dbReference>
<dbReference type="SMART" id="SM00256">
    <property type="entry name" value="FBOX"/>
    <property type="match status" value="1"/>
</dbReference>
<dbReference type="Gene3D" id="1.20.1280.50">
    <property type="match status" value="1"/>
</dbReference>
<name>A0A166VZ87_9AGAM</name>
<reference evidence="2 3" key="1">
    <citation type="journal article" date="2016" name="Mol. Biol. Evol.">
        <title>Comparative Genomics of Early-Diverging Mushroom-Forming Fungi Provides Insights into the Origins of Lignocellulose Decay Capabilities.</title>
        <authorList>
            <person name="Nagy L.G."/>
            <person name="Riley R."/>
            <person name="Tritt A."/>
            <person name="Adam C."/>
            <person name="Daum C."/>
            <person name="Floudas D."/>
            <person name="Sun H."/>
            <person name="Yadav J.S."/>
            <person name="Pangilinan J."/>
            <person name="Larsson K.H."/>
            <person name="Matsuura K."/>
            <person name="Barry K."/>
            <person name="Labutti K."/>
            <person name="Kuo R."/>
            <person name="Ohm R.A."/>
            <person name="Bhattacharya S.S."/>
            <person name="Shirouzu T."/>
            <person name="Yoshinaga Y."/>
            <person name="Martin F.M."/>
            <person name="Grigoriev I.V."/>
            <person name="Hibbett D.S."/>
        </authorList>
    </citation>
    <scope>NUCLEOTIDE SEQUENCE [LARGE SCALE GENOMIC DNA]</scope>
    <source>
        <strain evidence="2 3">CBS 109695</strain>
    </source>
</reference>
<proteinExistence type="predicted"/>
<dbReference type="AlphaFoldDB" id="A0A166VZ87"/>
<dbReference type="Proteomes" id="UP000076532">
    <property type="component" value="Unassembled WGS sequence"/>
</dbReference>
<evidence type="ECO:0000313" key="2">
    <source>
        <dbReference type="EMBL" id="KZP33214.1"/>
    </source>
</evidence>
<dbReference type="PROSITE" id="PS50181">
    <property type="entry name" value="FBOX"/>
    <property type="match status" value="1"/>
</dbReference>
<gene>
    <name evidence="2" type="ORF">FIBSPDRAFT_881976</name>
</gene>
<dbReference type="CDD" id="cd09917">
    <property type="entry name" value="F-box_SF"/>
    <property type="match status" value="1"/>
</dbReference>
<keyword evidence="3" id="KW-1185">Reference proteome</keyword>